<dbReference type="EMBL" id="KE148157">
    <property type="protein sequence ID" value="EPE05184.1"/>
    <property type="molecule type" value="Genomic_DNA"/>
</dbReference>
<feature type="region of interest" description="Disordered" evidence="1">
    <location>
        <begin position="63"/>
        <end position="87"/>
    </location>
</feature>
<dbReference type="OrthoDB" id="10362146at2759"/>
<feature type="region of interest" description="Disordered" evidence="1">
    <location>
        <begin position="121"/>
        <end position="176"/>
    </location>
</feature>
<feature type="region of interest" description="Disordered" evidence="1">
    <location>
        <begin position="1"/>
        <end position="28"/>
    </location>
</feature>
<reference evidence="2 3" key="1">
    <citation type="journal article" date="2013" name="BMC Genomics">
        <title>The genome and transcriptome of the pine saprophyte Ophiostoma piceae, and a comparison with the bark beetle-associated pine pathogen Grosmannia clavigera.</title>
        <authorList>
            <person name="Haridas S."/>
            <person name="Wang Y."/>
            <person name="Lim L."/>
            <person name="Massoumi Alamouti S."/>
            <person name="Jackman S."/>
            <person name="Docking R."/>
            <person name="Robertson G."/>
            <person name="Birol I."/>
            <person name="Bohlmann J."/>
            <person name="Breuil C."/>
        </authorList>
    </citation>
    <scope>NUCLEOTIDE SEQUENCE [LARGE SCALE GENOMIC DNA]</scope>
    <source>
        <strain evidence="2 3">UAMH 11346</strain>
    </source>
</reference>
<feature type="compositionally biased region" description="Low complexity" evidence="1">
    <location>
        <begin position="132"/>
        <end position="156"/>
    </location>
</feature>
<evidence type="ECO:0000313" key="2">
    <source>
        <dbReference type="EMBL" id="EPE05184.1"/>
    </source>
</evidence>
<dbReference type="HOGENOM" id="CLU_566315_0_0_1"/>
<proteinExistence type="predicted"/>
<evidence type="ECO:0000256" key="1">
    <source>
        <dbReference type="SAM" id="MobiDB-lite"/>
    </source>
</evidence>
<name>S3BVD9_OPHP1</name>
<feature type="compositionally biased region" description="Basic residues" evidence="1">
    <location>
        <begin position="376"/>
        <end position="385"/>
    </location>
</feature>
<protein>
    <submittedName>
        <fullName evidence="2">Uncharacterized protein</fullName>
    </submittedName>
</protein>
<feature type="region of interest" description="Disordered" evidence="1">
    <location>
        <begin position="325"/>
        <end position="431"/>
    </location>
</feature>
<feature type="region of interest" description="Disordered" evidence="1">
    <location>
        <begin position="278"/>
        <end position="309"/>
    </location>
</feature>
<evidence type="ECO:0000313" key="3">
    <source>
        <dbReference type="Proteomes" id="UP000016923"/>
    </source>
</evidence>
<dbReference type="AlphaFoldDB" id="S3BVD9"/>
<dbReference type="Proteomes" id="UP000016923">
    <property type="component" value="Unassembled WGS sequence"/>
</dbReference>
<dbReference type="VEuPathDB" id="FungiDB:F503_03789"/>
<feature type="compositionally biased region" description="Polar residues" evidence="1">
    <location>
        <begin position="295"/>
        <end position="309"/>
    </location>
</feature>
<feature type="region of interest" description="Disordered" evidence="1">
    <location>
        <begin position="237"/>
        <end position="265"/>
    </location>
</feature>
<organism evidence="2 3">
    <name type="scientific">Ophiostoma piceae (strain UAMH 11346)</name>
    <name type="common">Sap stain fungus</name>
    <dbReference type="NCBI Taxonomy" id="1262450"/>
    <lineage>
        <taxon>Eukaryota</taxon>
        <taxon>Fungi</taxon>
        <taxon>Dikarya</taxon>
        <taxon>Ascomycota</taxon>
        <taxon>Pezizomycotina</taxon>
        <taxon>Sordariomycetes</taxon>
        <taxon>Sordariomycetidae</taxon>
        <taxon>Ophiostomatales</taxon>
        <taxon>Ophiostomataceae</taxon>
        <taxon>Ophiostoma</taxon>
    </lineage>
</organism>
<dbReference type="eggNOG" id="ENOG502T6MF">
    <property type="taxonomic scope" value="Eukaryota"/>
</dbReference>
<sequence>MDGYEGFYGTPRHPRGRSISMQQPAQQPPAFVQWAPQPLPGLFQLVPVDGACFGYQPVYNHQPQAQQHQAQQHQAHQNSQHQVQQSQPPQFYTLPAMTMSPVSPTHNFVSPMSPLRRQVSLGMIGTPGSMGGYYQQQPQGQPQQASPHQQQQPSQSTPLHTAASAPGPSYLSRYAASPETGPSFHLSPMNGHPAIMFATPSSERHMSVDTGSGARDPPMPLRPATVPRMAAAGAHASQRMQRANRPKPLSLSSSTFGRGPSRENVRGSVRNMRVNHTIPSVTPVGSDREYDAGGSSYSTSPIGSETNYTYHSGSHRNYALGLRSETSEAGTDGPRGPRSLWHSAPRTMPKMPKNVANNVASMGDEDGPPSPTPRARSLRTAHGKSRLGLLQGEPPKYYYGNGEDEDEDESDRPARGVEHSSSDECYTTSDTNPIRRRHRHRVAADDEARPERPGLCNCGMQQCYECGLFISRPGSHTCMAGG</sequence>
<keyword evidence="3" id="KW-1185">Reference proteome</keyword>
<accession>S3BVD9</accession>
<gene>
    <name evidence="2" type="ORF">F503_03789</name>
</gene>
<feature type="compositionally biased region" description="Basic and acidic residues" evidence="1">
    <location>
        <begin position="411"/>
        <end position="422"/>
    </location>
</feature>